<dbReference type="PIRSF" id="PIRSF006054">
    <property type="entry name" value="UCP006054"/>
    <property type="match status" value="1"/>
</dbReference>
<keyword evidence="4" id="KW-1185">Reference proteome</keyword>
<dbReference type="InterPro" id="IPR021144">
    <property type="entry name" value="UPF0597"/>
</dbReference>
<dbReference type="KEGG" id="tli:Tlie_0410"/>
<dbReference type="GO" id="GO:0080146">
    <property type="term" value="F:L-cysteine desulfhydrase activity"/>
    <property type="evidence" value="ECO:0007669"/>
    <property type="project" value="TreeGrafter"/>
</dbReference>
<proteinExistence type="inferred from homology"/>
<dbReference type="Proteomes" id="UP000005868">
    <property type="component" value="Chromosome"/>
</dbReference>
<name>G7V7I3_THELD</name>
<accession>G7V7I3</accession>
<dbReference type="PANTHER" id="PTHR30501">
    <property type="entry name" value="UPF0597 PROTEIN YHAM"/>
    <property type="match status" value="1"/>
</dbReference>
<sequence>MNISTFIREEVKPALGCTEPGAVALAASVAAKELASDVERIHLKLSANIFKNGLSVGIPGLKSKRGNLLAAALGALGGNPDKGLMVLEGIGEETQQKALRMLQSGGVTQEVVQDVPSVYVEADVYGGGHSASCVVSGKHDRVVEVRKDGNITRRLLEVDSTSQTRPRHVDELMNMGMKELWKLADQITQEDEEFLVSGAEMNLKVAEAGLKEPWGIGVGYTINMQDFSREDILMGIKAVCGAAADVRMAGGSYPVMSSAGSGNHGITAILPPTIVAKRLKKDKRSLAEALALSHMVTSAIKAHTGRLTPICGCAVAAGSGAAAAIVRLCGGTYQQAQQAVGFLAASLLGMICDGAKEACALKVSTAAGEAYTSALLALKDRSFPVAQGLISEDFVETARSIGLLSREGMVTTDLVMLKRLSELNGL</sequence>
<reference evidence="4" key="1">
    <citation type="submission" date="2011-10" db="EMBL/GenBank/DDBJ databases">
        <title>The complete genome of chromosome of Thermovirga lienii DSM 17291.</title>
        <authorList>
            <consortium name="US DOE Joint Genome Institute (JGI-PGF)"/>
            <person name="Lucas S."/>
            <person name="Copeland A."/>
            <person name="Lapidus A."/>
            <person name="Glavina del Rio T."/>
            <person name="Dalin E."/>
            <person name="Tice H."/>
            <person name="Bruce D."/>
            <person name="Goodwin L."/>
            <person name="Pitluck S."/>
            <person name="Peters L."/>
            <person name="Mikhailova N."/>
            <person name="Saunders E."/>
            <person name="Kyrpides N."/>
            <person name="Mavromatis K."/>
            <person name="Ivanova N."/>
            <person name="Last F.I."/>
            <person name="Brettin T."/>
            <person name="Detter J.C."/>
            <person name="Han C."/>
            <person name="Larimer F."/>
            <person name="Land M."/>
            <person name="Hauser L."/>
            <person name="Markowitz V."/>
            <person name="Cheng J.-F."/>
            <person name="Hugenholtz P."/>
            <person name="Woyke T."/>
            <person name="Wu D."/>
            <person name="Spring S."/>
            <person name="Schroeder M."/>
            <person name="Brambilla E.-M."/>
            <person name="Klenk H.-P."/>
            <person name="Eisen J.A."/>
        </authorList>
    </citation>
    <scope>NUCLEOTIDE SEQUENCE [LARGE SCALE GENOMIC DNA]</scope>
    <source>
        <strain evidence="4">ATCC BAA-1197 / DSM 17291 / Cas60314</strain>
    </source>
</reference>
<dbReference type="OrthoDB" id="41906at2"/>
<dbReference type="HOGENOM" id="CLU_051840_0_0_0"/>
<dbReference type="AlphaFoldDB" id="G7V7I3"/>
<evidence type="ECO:0000313" key="3">
    <source>
        <dbReference type="EMBL" id="AER66145.1"/>
    </source>
</evidence>
<dbReference type="Pfam" id="PF03313">
    <property type="entry name" value="SDH_alpha"/>
    <property type="match status" value="1"/>
</dbReference>
<dbReference type="STRING" id="580340.Tlie_0410"/>
<protein>
    <recommendedName>
        <fullName evidence="1">UPF0597 protein Tlie_0410</fullName>
    </recommendedName>
</protein>
<dbReference type="GO" id="GO:0019450">
    <property type="term" value="P:L-cysteine catabolic process to pyruvate"/>
    <property type="evidence" value="ECO:0007669"/>
    <property type="project" value="TreeGrafter"/>
</dbReference>
<dbReference type="EMBL" id="CP003096">
    <property type="protein sequence ID" value="AER66145.1"/>
    <property type="molecule type" value="Genomic_DNA"/>
</dbReference>
<dbReference type="PANTHER" id="PTHR30501:SF2">
    <property type="entry name" value="UPF0597 PROTEIN YHAM"/>
    <property type="match status" value="1"/>
</dbReference>
<comment type="similarity">
    <text evidence="1">Belongs to the UPF0597 family.</text>
</comment>
<evidence type="ECO:0000259" key="2">
    <source>
        <dbReference type="Pfam" id="PF03313"/>
    </source>
</evidence>
<dbReference type="InterPro" id="IPR005130">
    <property type="entry name" value="Ser_deHydtase-like_asu"/>
</dbReference>
<feature type="domain" description="Serine dehydratase-like alpha subunit" evidence="2">
    <location>
        <begin position="82"/>
        <end position="418"/>
    </location>
</feature>
<evidence type="ECO:0000256" key="1">
    <source>
        <dbReference type="HAMAP-Rule" id="MF_01845"/>
    </source>
</evidence>
<gene>
    <name evidence="3" type="ordered locus">Tlie_0410</name>
</gene>
<dbReference type="eggNOG" id="COG3681">
    <property type="taxonomic scope" value="Bacteria"/>
</dbReference>
<organism evidence="3 4">
    <name type="scientific">Thermovirga lienii (strain ATCC BAA-1197 / DSM 17291 / Cas60314)</name>
    <dbReference type="NCBI Taxonomy" id="580340"/>
    <lineage>
        <taxon>Bacteria</taxon>
        <taxon>Thermotogati</taxon>
        <taxon>Synergistota</taxon>
        <taxon>Synergistia</taxon>
        <taxon>Synergistales</taxon>
        <taxon>Thermovirgaceae</taxon>
        <taxon>Thermovirga</taxon>
    </lineage>
</organism>
<dbReference type="HAMAP" id="MF_01845">
    <property type="entry name" value="UPF0597"/>
    <property type="match status" value="1"/>
</dbReference>
<evidence type="ECO:0000313" key="4">
    <source>
        <dbReference type="Proteomes" id="UP000005868"/>
    </source>
</evidence>
<reference evidence="3 4" key="2">
    <citation type="journal article" date="2012" name="Stand. Genomic Sci.">
        <title>Genome sequence of the moderately thermophilic, amino-acid-degrading and sulfur-reducing bacterium Thermovirga lienii type strain (Cas60314(T)).</title>
        <authorList>
            <person name="Goker M."/>
            <person name="Saunders E."/>
            <person name="Lapidus A."/>
            <person name="Nolan M."/>
            <person name="Lucas S."/>
            <person name="Hammon N."/>
            <person name="Deshpande S."/>
            <person name="Cheng J.F."/>
            <person name="Han C."/>
            <person name="Tapia R."/>
            <person name="Goodwin L.A."/>
            <person name="Pitluck S."/>
            <person name="Liolios K."/>
            <person name="Mavromatis K."/>
            <person name="Pagani I."/>
            <person name="Ivanova N."/>
            <person name="Mikhailova N."/>
            <person name="Pati A."/>
            <person name="Chen A."/>
            <person name="Palaniappan K."/>
            <person name="Land M."/>
            <person name="Chang Y.J."/>
            <person name="Jeffries C.D."/>
            <person name="Brambilla E.M."/>
            <person name="Rohde M."/>
            <person name="Spring S."/>
            <person name="Detter J.C."/>
            <person name="Woyke T."/>
            <person name="Bristow J."/>
            <person name="Eisen J.A."/>
            <person name="Markowitz V."/>
            <person name="Hugenholtz P."/>
            <person name="Kyrpides N.C."/>
            <person name="Klenk H.P."/>
        </authorList>
    </citation>
    <scope>NUCLEOTIDE SEQUENCE [LARGE SCALE GENOMIC DNA]</scope>
    <source>
        <strain evidence="4">ATCC BAA-1197 / DSM 17291 / Cas60314</strain>
    </source>
</reference>